<dbReference type="InterPro" id="IPR034660">
    <property type="entry name" value="DinB/YfiT-like"/>
</dbReference>
<accession>A0A8I0FVM9</accession>
<dbReference type="NCBIfam" id="TIGR03083">
    <property type="entry name" value="maleylpyruvate isomerase family mycothiol-dependent enzyme"/>
    <property type="match status" value="1"/>
</dbReference>
<dbReference type="InterPro" id="IPR017517">
    <property type="entry name" value="Maleyloyr_isom"/>
</dbReference>
<name>A0A8I0FVM9_9ACTN</name>
<keyword evidence="2" id="KW-0413">Isomerase</keyword>
<dbReference type="EMBL" id="JACWMT010000001">
    <property type="protein sequence ID" value="MBD1269665.1"/>
    <property type="molecule type" value="Genomic_DNA"/>
</dbReference>
<evidence type="ECO:0000313" key="2">
    <source>
        <dbReference type="EMBL" id="MBD1269665.1"/>
    </source>
</evidence>
<dbReference type="SUPFAM" id="SSF109854">
    <property type="entry name" value="DinB/YfiT-like putative metalloenzymes"/>
    <property type="match status" value="1"/>
</dbReference>
<dbReference type="Gene3D" id="1.20.120.450">
    <property type="entry name" value="dinb family like domain"/>
    <property type="match status" value="1"/>
</dbReference>
<protein>
    <submittedName>
        <fullName evidence="2">Maleylpyruvate isomerase family mycothiol-dependent enzyme</fullName>
    </submittedName>
</protein>
<evidence type="ECO:0000313" key="3">
    <source>
        <dbReference type="Proteomes" id="UP000659061"/>
    </source>
</evidence>
<dbReference type="GO" id="GO:0016853">
    <property type="term" value="F:isomerase activity"/>
    <property type="evidence" value="ECO:0007669"/>
    <property type="project" value="UniProtKB-KW"/>
</dbReference>
<reference evidence="2" key="1">
    <citation type="submission" date="2020-09" db="EMBL/GenBank/DDBJ databases">
        <title>Novel species in genus Aeromicrobium.</title>
        <authorList>
            <person name="Zhang G."/>
        </authorList>
    </citation>
    <scope>NUCLEOTIDE SEQUENCE</scope>
    <source>
        <strain evidence="2">SSW1-57</strain>
    </source>
</reference>
<keyword evidence="2" id="KW-0670">Pyruvate</keyword>
<feature type="domain" description="Mycothiol-dependent maleylpyruvate isomerase metal-binding" evidence="1">
    <location>
        <begin position="14"/>
        <end position="106"/>
    </location>
</feature>
<evidence type="ECO:0000259" key="1">
    <source>
        <dbReference type="Pfam" id="PF11716"/>
    </source>
</evidence>
<organism evidence="2 3">
    <name type="scientific">Aeromicrobium tamlense</name>
    <dbReference type="NCBI Taxonomy" id="375541"/>
    <lineage>
        <taxon>Bacteria</taxon>
        <taxon>Bacillati</taxon>
        <taxon>Actinomycetota</taxon>
        <taxon>Actinomycetes</taxon>
        <taxon>Propionibacteriales</taxon>
        <taxon>Nocardioidaceae</taxon>
        <taxon>Aeromicrobium</taxon>
    </lineage>
</organism>
<dbReference type="Pfam" id="PF11716">
    <property type="entry name" value="MDMPI_N"/>
    <property type="match status" value="1"/>
</dbReference>
<sequence>MVDAAAVQELTHGERRRLVEILDRLTPEQWEATSACPRWSVEGVVAHLSAAASTTTRQWIVSIVRSRFDPDRHNDRLIARHRGATPGETLETFRGLVASRTAAAGAHVAMLGEVVVHAQDIVRPLGLELVPDQTAVLEVARFFATKDFAVNSRTLVRGLSLKADDAPFDVGSGPLVTGELLTLTLAMAGRADAAAELAGPGAEELLHRIEIA</sequence>
<comment type="caution">
    <text evidence="2">The sequence shown here is derived from an EMBL/GenBank/DDBJ whole genome shotgun (WGS) entry which is preliminary data.</text>
</comment>
<dbReference type="InterPro" id="IPR024344">
    <property type="entry name" value="MDMPI_metal-binding"/>
</dbReference>
<proteinExistence type="predicted"/>
<dbReference type="AlphaFoldDB" id="A0A8I0FVM9"/>
<dbReference type="GO" id="GO:0046872">
    <property type="term" value="F:metal ion binding"/>
    <property type="evidence" value="ECO:0007669"/>
    <property type="project" value="InterPro"/>
</dbReference>
<dbReference type="Proteomes" id="UP000659061">
    <property type="component" value="Unassembled WGS sequence"/>
</dbReference>
<gene>
    <name evidence="2" type="ORF">IDH50_05455</name>
</gene>